<evidence type="ECO:0000313" key="2">
    <source>
        <dbReference type="EMBL" id="MBL3678119.1"/>
    </source>
</evidence>
<feature type="transmembrane region" description="Helical" evidence="1">
    <location>
        <begin position="47"/>
        <end position="67"/>
    </location>
</feature>
<evidence type="ECO:0000256" key="1">
    <source>
        <dbReference type="SAM" id="Phobius"/>
    </source>
</evidence>
<evidence type="ECO:0008006" key="4">
    <source>
        <dbReference type="Google" id="ProtNLM"/>
    </source>
</evidence>
<feature type="transmembrane region" description="Helical" evidence="1">
    <location>
        <begin position="181"/>
        <end position="208"/>
    </location>
</feature>
<keyword evidence="3" id="KW-1185">Reference proteome</keyword>
<protein>
    <recommendedName>
        <fullName evidence="4">Prepilin type IV endopeptidase peptidase domain-containing protein</fullName>
    </recommendedName>
</protein>
<feature type="transmembrane region" description="Helical" evidence="1">
    <location>
        <begin position="21"/>
        <end position="41"/>
    </location>
</feature>
<feature type="transmembrane region" description="Helical" evidence="1">
    <location>
        <begin position="220"/>
        <end position="241"/>
    </location>
</feature>
<keyword evidence="1" id="KW-1133">Transmembrane helix</keyword>
<dbReference type="EMBL" id="QYAC01000001">
    <property type="protein sequence ID" value="MBL3678119.1"/>
    <property type="molecule type" value="Genomic_DNA"/>
</dbReference>
<name>A0ABS1SF43_9MICO</name>
<keyword evidence="1" id="KW-0472">Membrane</keyword>
<dbReference type="Proteomes" id="UP001645859">
    <property type="component" value="Unassembled WGS sequence"/>
</dbReference>
<evidence type="ECO:0000313" key="3">
    <source>
        <dbReference type="Proteomes" id="UP001645859"/>
    </source>
</evidence>
<comment type="caution">
    <text evidence="2">The sequence shown here is derived from an EMBL/GenBank/DDBJ whole genome shotgun (WGS) entry which is preliminary data.</text>
</comment>
<reference evidence="2 3" key="1">
    <citation type="submission" date="2018-09" db="EMBL/GenBank/DDBJ databases">
        <title>Comparative genomics of Leucobacter spp.</title>
        <authorList>
            <person name="Reis A.C."/>
            <person name="Kolvenbach B.A."/>
            <person name="Corvini P.F.X."/>
            <person name="Nunes O.C."/>
        </authorList>
    </citation>
    <scope>NUCLEOTIDE SEQUENCE [LARGE SCALE GENOMIC DNA]</scope>
    <source>
        <strain evidence="2 3">TAN 31504</strain>
    </source>
</reference>
<accession>A0ABS1SF43</accession>
<organism evidence="2 3">
    <name type="scientific">Leucobacter chromiireducens subsp. solipictus</name>
    <dbReference type="NCBI Taxonomy" id="398235"/>
    <lineage>
        <taxon>Bacteria</taxon>
        <taxon>Bacillati</taxon>
        <taxon>Actinomycetota</taxon>
        <taxon>Actinomycetes</taxon>
        <taxon>Micrococcales</taxon>
        <taxon>Microbacteriaceae</taxon>
        <taxon>Leucobacter</taxon>
    </lineage>
</organism>
<gene>
    <name evidence="2" type="ORF">D3230_02205</name>
</gene>
<proteinExistence type="predicted"/>
<feature type="transmembrane region" description="Helical" evidence="1">
    <location>
        <begin position="74"/>
        <end position="96"/>
    </location>
</feature>
<sequence length="250" mass="24243">MIPGTRGLRAEAATLTVADRGWIAAGAVLAGAGAWGAAAWGDPARGAAARFGTMGAAPAASVSGASVPGASLSGAALAAAALAAAALAVIAVTLLGGWSVWLARVDLRTHRLPNPVLGWASLTVGVPSVAALLVSGQSSRLLAALAVTGCGLGAAVLGWLARPAALGAGDLKLVPLTVFPVAALDPALLATAYLGALVLGLLLAAAVARRRGRASFAAGPILLLACWTALAFGWTALAFGWGAHGGEVSG</sequence>
<feature type="transmembrane region" description="Helical" evidence="1">
    <location>
        <begin position="141"/>
        <end position="161"/>
    </location>
</feature>
<feature type="transmembrane region" description="Helical" evidence="1">
    <location>
        <begin position="116"/>
        <end position="134"/>
    </location>
</feature>
<keyword evidence="1" id="KW-0812">Transmembrane</keyword>